<protein>
    <submittedName>
        <fullName evidence="2">Acetyltransferase, GNAT family</fullName>
    </submittedName>
</protein>
<dbReference type="GeneID" id="57476440"/>
<dbReference type="InterPro" id="IPR000182">
    <property type="entry name" value="GNAT_dom"/>
</dbReference>
<evidence type="ECO:0000313" key="2">
    <source>
        <dbReference type="EMBL" id="AGL85224.1"/>
    </source>
</evidence>
<dbReference type="RefSeq" id="WP_011061704.1">
    <property type="nucleotide sequence ID" value="NC_021237.1"/>
</dbReference>
<gene>
    <name evidence="2" type="ORF">PFLCHA0_c34540</name>
</gene>
<dbReference type="HOGENOM" id="CLU_099453_0_0_6"/>
<proteinExistence type="predicted"/>
<evidence type="ECO:0000259" key="1">
    <source>
        <dbReference type="PROSITE" id="PS51186"/>
    </source>
</evidence>
<keyword evidence="2" id="KW-0808">Transferase</keyword>
<dbReference type="InterPro" id="IPR016181">
    <property type="entry name" value="Acyl_CoA_acyltransferase"/>
</dbReference>
<dbReference type="SUPFAM" id="SSF55729">
    <property type="entry name" value="Acyl-CoA N-acyltransferases (Nat)"/>
    <property type="match status" value="1"/>
</dbReference>
<dbReference type="PROSITE" id="PS51186">
    <property type="entry name" value="GNAT"/>
    <property type="match status" value="1"/>
</dbReference>
<dbReference type="KEGG" id="pprc:PFLCHA0_c34540"/>
<dbReference type="Proteomes" id="UP000013940">
    <property type="component" value="Chromosome"/>
</dbReference>
<feature type="domain" description="N-acetyltransferase" evidence="1">
    <location>
        <begin position="13"/>
        <end position="177"/>
    </location>
</feature>
<organism evidence="2 3">
    <name type="scientific">Pseudomonas protegens (strain DSM 19095 / LMG 27888 / CFBP 6595 / CHA0)</name>
    <dbReference type="NCBI Taxonomy" id="1124983"/>
    <lineage>
        <taxon>Bacteria</taxon>
        <taxon>Pseudomonadati</taxon>
        <taxon>Pseudomonadota</taxon>
        <taxon>Gammaproteobacteria</taxon>
        <taxon>Pseudomonadales</taxon>
        <taxon>Pseudomonadaceae</taxon>
        <taxon>Pseudomonas</taxon>
    </lineage>
</organism>
<dbReference type="Pfam" id="PF00583">
    <property type="entry name" value="Acetyltransf_1"/>
    <property type="match status" value="1"/>
</dbReference>
<evidence type="ECO:0000313" key="3">
    <source>
        <dbReference type="Proteomes" id="UP000013940"/>
    </source>
</evidence>
<name>A0A2C9ENI6_PSEPH</name>
<dbReference type="GO" id="GO:0016747">
    <property type="term" value="F:acyltransferase activity, transferring groups other than amino-acyl groups"/>
    <property type="evidence" value="ECO:0007669"/>
    <property type="project" value="InterPro"/>
</dbReference>
<sequence>MQSRLLPSSATGLAPREITLDDAALLQRFFVENPEYFHIVHGAAPQPDEARDEIDDALPAGWSYTHKWKIGYFDSEGRLLAFVSIVTDLLAQGVWHIGLFMLATPCHGSSLARQLHAELEAWAAGEGARWLRLSVVQDNARAQGFWNACGYAQVRTRDGIELGRLQHQVRIMIKPLAGDALADYLALMPRDRSEEQVPS</sequence>
<dbReference type="AlphaFoldDB" id="A0A2C9ENI6"/>
<dbReference type="EMBL" id="CP003190">
    <property type="protein sequence ID" value="AGL85224.1"/>
    <property type="molecule type" value="Genomic_DNA"/>
</dbReference>
<dbReference type="CDD" id="cd04301">
    <property type="entry name" value="NAT_SF"/>
    <property type="match status" value="1"/>
</dbReference>
<dbReference type="eggNOG" id="COG0456">
    <property type="taxonomic scope" value="Bacteria"/>
</dbReference>
<dbReference type="Gene3D" id="3.40.630.30">
    <property type="match status" value="1"/>
</dbReference>
<accession>A0A2C9ENI6</accession>
<reference evidence="3" key="1">
    <citation type="journal article" date="2014" name="Genome Announc.">
        <title>Full-genome sequence of the plant growth-promoting bacterium Pseudomonas protegens CHA0.</title>
        <authorList>
            <person name="Jousset A."/>
            <person name="Schuldes J."/>
            <person name="Keel C."/>
            <person name="Maurhofer M."/>
            <person name="Daniel R."/>
            <person name="Scheu S."/>
            <person name="Thuermer A."/>
        </authorList>
    </citation>
    <scope>NUCLEOTIDE SEQUENCE [LARGE SCALE GENOMIC DNA]</scope>
    <source>
        <strain evidence="3">DSM 19095 / LMG 27888 / CFBP 6595 / CHA0</strain>
    </source>
</reference>